<dbReference type="PANTHER" id="PTHR11592">
    <property type="entry name" value="GLUTATHIONE PEROXIDASE"/>
    <property type="match status" value="1"/>
</dbReference>
<protein>
    <recommendedName>
        <fullName evidence="5">Glutathione peroxidase</fullName>
    </recommendedName>
</protein>
<dbReference type="FunFam" id="3.40.30.10:FF:000010">
    <property type="entry name" value="Glutathione peroxidase"/>
    <property type="match status" value="1"/>
</dbReference>
<evidence type="ECO:0000256" key="3">
    <source>
        <dbReference type="ARBA" id="ARBA00023002"/>
    </source>
</evidence>
<dbReference type="AlphaFoldDB" id="A0A382P848"/>
<name>A0A382P848_9ZZZZ</name>
<dbReference type="Gene3D" id="3.40.30.10">
    <property type="entry name" value="Glutaredoxin"/>
    <property type="match status" value="1"/>
</dbReference>
<accession>A0A382P848</accession>
<dbReference type="Pfam" id="PF00255">
    <property type="entry name" value="GSHPx"/>
    <property type="match status" value="1"/>
</dbReference>
<comment type="similarity">
    <text evidence="1">Belongs to the glutathione peroxidase family.</text>
</comment>
<evidence type="ECO:0000256" key="2">
    <source>
        <dbReference type="ARBA" id="ARBA00022559"/>
    </source>
</evidence>
<evidence type="ECO:0008006" key="5">
    <source>
        <dbReference type="Google" id="ProtNLM"/>
    </source>
</evidence>
<evidence type="ECO:0000313" key="4">
    <source>
        <dbReference type="EMBL" id="SVC68908.1"/>
    </source>
</evidence>
<dbReference type="SUPFAM" id="SSF52833">
    <property type="entry name" value="Thioredoxin-like"/>
    <property type="match status" value="1"/>
</dbReference>
<dbReference type="GO" id="GO:0004601">
    <property type="term" value="F:peroxidase activity"/>
    <property type="evidence" value="ECO:0007669"/>
    <property type="project" value="UniProtKB-KW"/>
</dbReference>
<dbReference type="PIRSF" id="PIRSF000303">
    <property type="entry name" value="Glutathion_perox"/>
    <property type="match status" value="1"/>
</dbReference>
<dbReference type="CDD" id="cd00340">
    <property type="entry name" value="GSH_Peroxidase"/>
    <property type="match status" value="1"/>
</dbReference>
<dbReference type="InterPro" id="IPR000889">
    <property type="entry name" value="Glutathione_peroxidase"/>
</dbReference>
<dbReference type="GO" id="GO:0006979">
    <property type="term" value="P:response to oxidative stress"/>
    <property type="evidence" value="ECO:0007669"/>
    <property type="project" value="InterPro"/>
</dbReference>
<dbReference type="EMBL" id="UINC01105171">
    <property type="protein sequence ID" value="SVC68908.1"/>
    <property type="molecule type" value="Genomic_DNA"/>
</dbReference>
<dbReference type="PANTHER" id="PTHR11592:SF134">
    <property type="entry name" value="PHOSPHOLIPID HYDROPEROXIDE GLUTATHIONE PEROXIDASE"/>
    <property type="match status" value="1"/>
</dbReference>
<proteinExistence type="inferred from homology"/>
<dbReference type="InterPro" id="IPR036249">
    <property type="entry name" value="Thioredoxin-like_sf"/>
</dbReference>
<sequence>MKKLLLIILLIITLPSGETKTPDLPSFYDINAKTIDGHTVSMEKYRGKKILIVNVASKCGFTSQYEGLQRLHEIYGESFAVLGFPSNNFLWQEPGTNSEIQNFCKLNYGVTFQMFEKIHVKGKEQHPLYKWLSDSKLNGWNDKAPSWNFCKYLIDEKGELLEYYNMRTAPEDTAITRHLRNNLISSPPKSIN</sequence>
<evidence type="ECO:0000256" key="1">
    <source>
        <dbReference type="ARBA" id="ARBA00006926"/>
    </source>
</evidence>
<keyword evidence="2" id="KW-0575">Peroxidase</keyword>
<reference evidence="4" key="1">
    <citation type="submission" date="2018-05" db="EMBL/GenBank/DDBJ databases">
        <authorList>
            <person name="Lanie J.A."/>
            <person name="Ng W.-L."/>
            <person name="Kazmierczak K.M."/>
            <person name="Andrzejewski T.M."/>
            <person name="Davidsen T.M."/>
            <person name="Wayne K.J."/>
            <person name="Tettelin H."/>
            <person name="Glass J.I."/>
            <person name="Rusch D."/>
            <person name="Podicherti R."/>
            <person name="Tsui H.-C.T."/>
            <person name="Winkler M.E."/>
        </authorList>
    </citation>
    <scope>NUCLEOTIDE SEQUENCE</scope>
</reference>
<dbReference type="PROSITE" id="PS00460">
    <property type="entry name" value="GLUTATHIONE_PEROXID_1"/>
    <property type="match status" value="1"/>
</dbReference>
<organism evidence="4">
    <name type="scientific">marine metagenome</name>
    <dbReference type="NCBI Taxonomy" id="408172"/>
    <lineage>
        <taxon>unclassified sequences</taxon>
        <taxon>metagenomes</taxon>
        <taxon>ecological metagenomes</taxon>
    </lineage>
</organism>
<keyword evidence="3" id="KW-0560">Oxidoreductase</keyword>
<gene>
    <name evidence="4" type="ORF">METZ01_LOCUS321762</name>
</gene>
<dbReference type="PRINTS" id="PR01011">
    <property type="entry name" value="GLUTPROXDASE"/>
</dbReference>
<dbReference type="PROSITE" id="PS51355">
    <property type="entry name" value="GLUTATHIONE_PEROXID_3"/>
    <property type="match status" value="1"/>
</dbReference>
<dbReference type="InterPro" id="IPR029759">
    <property type="entry name" value="GPX_AS"/>
</dbReference>